<feature type="domain" description="C2H2-type" evidence="7">
    <location>
        <begin position="376"/>
        <end position="404"/>
    </location>
</feature>
<dbReference type="PANTHER" id="PTHR24408:SF58">
    <property type="entry name" value="TRANSCRIPTION FACTOR (TFIIIA), PUTATIVE (AFU_ORTHOLOGUE AFUA_1G05150)-RELATED"/>
    <property type="match status" value="1"/>
</dbReference>
<sequence>MPVLKICRICLDINVRGYSFDLKNLREEYEDVTGVKLHQGDGFPHWVCFECAALLHKYHKFKEKCHKGQKILERLQNAQPISYKAISCINRFTEDLHSKISLVVTDSHTKTFIFKHQNSILRKELEKRKLVTVKEVIYYDSEGSIKQEDVKSKEVLINKQEKDNETAIKTEHVPAETVEQDISMDLDNEVSMDVGNASSDDENIFLDIVKKAVNGENQLVFLDGVKDEPINDSNKAKPRKFTQRKKEYLSMEYWKKYRLTEEEANATFSRKEHSDKYVKANYNMCGVSFVSEAGLAQHCRIKHFDKHTVIVHSSTFYTHVRMAHRSGHICSMCGVSFVSEAGLAQHCRIKHFAKHTVIVHSSTFYTHVRVAHRSGHICSMCGVSFVSEAGLAQHCRIKHFDKHTVIVHSSTFYTHVRVAHRSGHICRIKHFAKHTVIVHSSTFYTHVRMAHRSGHICSMCGVSFVSEAGLAQHCRIKHFAKHTVIEHSSTFYTHVRMAHRSGHICSMCGVSFVSEAGLAQHCRIKHFAKHTVIVHSSTFYTHVRVAHRSGHICSIMCGVSFVSEAGLAQHCRIKHFDKHTVIVHSSTFYTHVRMAHRSGHICSMCGVSFETSSETAEKNIYCEKCDLKFVSQSAFNLHLSHSDMHADGIE</sequence>
<keyword evidence="4 6" id="KW-0862">Zinc</keyword>
<feature type="binding site" evidence="6">
    <location>
        <position position="48"/>
    </location>
    <ligand>
        <name>Zn(2+)</name>
        <dbReference type="ChEBI" id="CHEBI:29105"/>
    </ligand>
</feature>
<dbReference type="GO" id="GO:0005634">
    <property type="term" value="C:nucleus"/>
    <property type="evidence" value="ECO:0007669"/>
    <property type="project" value="InterPro"/>
</dbReference>
<keyword evidence="10" id="KW-1185">Reference proteome</keyword>
<evidence type="ECO:0000313" key="9">
    <source>
        <dbReference type="EMBL" id="KOB73867.1"/>
    </source>
</evidence>
<feature type="binding site" evidence="6">
    <location>
        <position position="51"/>
    </location>
    <ligand>
        <name>Zn(2+)</name>
        <dbReference type="ChEBI" id="CHEBI:29105"/>
    </ligand>
</feature>
<gene>
    <name evidence="9" type="ORF">OBRU01_09998</name>
</gene>
<dbReference type="PROSITE" id="PS50157">
    <property type="entry name" value="ZINC_FINGER_C2H2_2"/>
    <property type="match status" value="5"/>
</dbReference>
<dbReference type="AlphaFoldDB" id="A0A0L7LEH0"/>
<feature type="domain" description="C2H2-type" evidence="7">
    <location>
        <begin position="551"/>
        <end position="580"/>
    </location>
</feature>
<evidence type="ECO:0000259" key="7">
    <source>
        <dbReference type="PROSITE" id="PS50157"/>
    </source>
</evidence>
<dbReference type="STRING" id="104452.A0A0L7LEH0"/>
<dbReference type="SMART" id="SM00868">
    <property type="entry name" value="zf-AD"/>
    <property type="match status" value="1"/>
</dbReference>
<keyword evidence="1 6" id="KW-0479">Metal-binding</keyword>
<evidence type="ECO:0000313" key="10">
    <source>
        <dbReference type="Proteomes" id="UP000037510"/>
    </source>
</evidence>
<dbReference type="Gene3D" id="3.40.1800.20">
    <property type="match status" value="1"/>
</dbReference>
<dbReference type="PROSITE" id="PS00028">
    <property type="entry name" value="ZINC_FINGER_C2H2_1"/>
    <property type="match status" value="5"/>
</dbReference>
<evidence type="ECO:0000256" key="5">
    <source>
        <dbReference type="PROSITE-ProRule" id="PRU00042"/>
    </source>
</evidence>
<feature type="binding site" evidence="6">
    <location>
        <position position="10"/>
    </location>
    <ligand>
        <name>Zn(2+)</name>
        <dbReference type="ChEBI" id="CHEBI:29105"/>
    </ligand>
</feature>
<evidence type="ECO:0000256" key="1">
    <source>
        <dbReference type="ARBA" id="ARBA00022723"/>
    </source>
</evidence>
<protein>
    <submittedName>
        <fullName evidence="9">Putative nuclear transcription factor, X-box binding protein</fullName>
    </submittedName>
</protein>
<comment type="caution">
    <text evidence="9">The sequence shown here is derived from an EMBL/GenBank/DDBJ whole genome shotgun (WGS) entry which is preliminary data.</text>
</comment>
<dbReference type="SMART" id="SM00355">
    <property type="entry name" value="ZnF_C2H2"/>
    <property type="match status" value="7"/>
</dbReference>
<feature type="binding site" evidence="6">
    <location>
        <position position="7"/>
    </location>
    <ligand>
        <name>Zn(2+)</name>
        <dbReference type="ChEBI" id="CHEBI:29105"/>
    </ligand>
</feature>
<evidence type="ECO:0000256" key="3">
    <source>
        <dbReference type="ARBA" id="ARBA00022771"/>
    </source>
</evidence>
<evidence type="ECO:0000256" key="2">
    <source>
        <dbReference type="ARBA" id="ARBA00022737"/>
    </source>
</evidence>
<dbReference type="GO" id="GO:0000981">
    <property type="term" value="F:DNA-binding transcription factor activity, RNA polymerase II-specific"/>
    <property type="evidence" value="ECO:0007669"/>
    <property type="project" value="TreeGrafter"/>
</dbReference>
<dbReference type="Proteomes" id="UP000037510">
    <property type="component" value="Unassembled WGS sequence"/>
</dbReference>
<dbReference type="EMBL" id="JTDY01001433">
    <property type="protein sequence ID" value="KOB73867.1"/>
    <property type="molecule type" value="Genomic_DNA"/>
</dbReference>
<evidence type="ECO:0000256" key="6">
    <source>
        <dbReference type="PROSITE-ProRule" id="PRU01263"/>
    </source>
</evidence>
<keyword evidence="2" id="KW-0677">Repeat</keyword>
<feature type="domain" description="C2H2-type" evidence="7">
    <location>
        <begin position="328"/>
        <end position="356"/>
    </location>
</feature>
<reference evidence="9 10" key="1">
    <citation type="journal article" date="2015" name="Genome Biol. Evol.">
        <title>The genome of winter moth (Operophtera brumata) provides a genomic perspective on sexual dimorphism and phenology.</title>
        <authorList>
            <person name="Derks M.F."/>
            <person name="Smit S."/>
            <person name="Salis L."/>
            <person name="Schijlen E."/>
            <person name="Bossers A."/>
            <person name="Mateman C."/>
            <person name="Pijl A.S."/>
            <person name="de Ridder D."/>
            <person name="Groenen M.A."/>
            <person name="Visser M.E."/>
            <person name="Megens H.J."/>
        </authorList>
    </citation>
    <scope>NUCLEOTIDE SEQUENCE [LARGE SCALE GENOMIC DNA]</scope>
    <source>
        <strain evidence="9">WM2013NL</strain>
        <tissue evidence="9">Head and thorax</tissue>
    </source>
</reference>
<name>A0A0L7LEH0_OPEBR</name>
<dbReference type="PANTHER" id="PTHR24408">
    <property type="entry name" value="ZINC FINGER PROTEIN"/>
    <property type="match status" value="1"/>
</dbReference>
<feature type="domain" description="C2H2-type" evidence="7">
    <location>
        <begin position="503"/>
        <end position="531"/>
    </location>
</feature>
<accession>A0A0L7LEH0</accession>
<evidence type="ECO:0000256" key="4">
    <source>
        <dbReference type="ARBA" id="ARBA00022833"/>
    </source>
</evidence>
<keyword evidence="3 5" id="KW-0863">Zinc-finger</keyword>
<dbReference type="InterPro" id="IPR013087">
    <property type="entry name" value="Znf_C2H2_type"/>
</dbReference>
<dbReference type="PROSITE" id="PS51915">
    <property type="entry name" value="ZAD"/>
    <property type="match status" value="1"/>
</dbReference>
<dbReference type="GO" id="GO:0043565">
    <property type="term" value="F:sequence-specific DNA binding"/>
    <property type="evidence" value="ECO:0007669"/>
    <property type="project" value="TreeGrafter"/>
</dbReference>
<feature type="domain" description="ZAD" evidence="8">
    <location>
        <begin position="5"/>
        <end position="75"/>
    </location>
</feature>
<dbReference type="Pfam" id="PF07776">
    <property type="entry name" value="zf-AD"/>
    <property type="match status" value="1"/>
</dbReference>
<organism evidence="9 10">
    <name type="scientific">Operophtera brumata</name>
    <name type="common">Winter moth</name>
    <name type="synonym">Phalaena brumata</name>
    <dbReference type="NCBI Taxonomy" id="104452"/>
    <lineage>
        <taxon>Eukaryota</taxon>
        <taxon>Metazoa</taxon>
        <taxon>Ecdysozoa</taxon>
        <taxon>Arthropoda</taxon>
        <taxon>Hexapoda</taxon>
        <taxon>Insecta</taxon>
        <taxon>Pterygota</taxon>
        <taxon>Neoptera</taxon>
        <taxon>Endopterygota</taxon>
        <taxon>Lepidoptera</taxon>
        <taxon>Glossata</taxon>
        <taxon>Ditrysia</taxon>
        <taxon>Geometroidea</taxon>
        <taxon>Geometridae</taxon>
        <taxon>Larentiinae</taxon>
        <taxon>Operophtera</taxon>
    </lineage>
</organism>
<feature type="domain" description="C2H2-type" evidence="7">
    <location>
        <begin position="455"/>
        <end position="483"/>
    </location>
</feature>
<dbReference type="GO" id="GO:0008270">
    <property type="term" value="F:zinc ion binding"/>
    <property type="evidence" value="ECO:0007669"/>
    <property type="project" value="UniProtKB-UniRule"/>
</dbReference>
<proteinExistence type="predicted"/>
<dbReference type="SUPFAM" id="SSF57716">
    <property type="entry name" value="Glucocorticoid receptor-like (DNA-binding domain)"/>
    <property type="match status" value="1"/>
</dbReference>
<dbReference type="InterPro" id="IPR012934">
    <property type="entry name" value="Znf_AD"/>
</dbReference>
<evidence type="ECO:0000259" key="8">
    <source>
        <dbReference type="PROSITE" id="PS51915"/>
    </source>
</evidence>